<dbReference type="RefSeq" id="WP_326076712.1">
    <property type="nucleotide sequence ID" value="NZ_JARLKY010000129.1"/>
</dbReference>
<dbReference type="EMBL" id="JARLKY010000129">
    <property type="protein sequence ID" value="MEC0232521.1"/>
    <property type="molecule type" value="Genomic_DNA"/>
</dbReference>
<organism evidence="1 2">
    <name type="scientific">Paenibacillus alba</name>
    <dbReference type="NCBI Taxonomy" id="1197127"/>
    <lineage>
        <taxon>Bacteria</taxon>
        <taxon>Bacillati</taxon>
        <taxon>Bacillota</taxon>
        <taxon>Bacilli</taxon>
        <taxon>Bacillales</taxon>
        <taxon>Paenibacillaceae</taxon>
        <taxon>Paenibacillus</taxon>
    </lineage>
</organism>
<keyword evidence="2" id="KW-1185">Reference proteome</keyword>
<name>A0ABU6GE80_9BACL</name>
<protein>
    <submittedName>
        <fullName evidence="1">Uncharacterized protein</fullName>
    </submittedName>
</protein>
<comment type="caution">
    <text evidence="1">The sequence shown here is derived from an EMBL/GenBank/DDBJ whole genome shotgun (WGS) entry which is preliminary data.</text>
</comment>
<dbReference type="Proteomes" id="UP001338137">
    <property type="component" value="Unassembled WGS sequence"/>
</dbReference>
<gene>
    <name evidence="1" type="ORF">P4I72_36010</name>
</gene>
<evidence type="ECO:0000313" key="1">
    <source>
        <dbReference type="EMBL" id="MEC0232521.1"/>
    </source>
</evidence>
<sequence>MTISTIEQAMHSQAASISQITLSVFRLIEGLLLRYSQASDTEKYGISQDIYIMISSSIDAHYYHQRKCQRLSSTVTNRLLVPSWGYVDEISELIIMLRLLILEKGIRSQIDCLRHLDELLKFYFVENSLQRMETSTEIVSKAVEETAIQSQKSRSMAKRRLANKHAAPPLLFIEANEKSISLPKTLRED</sequence>
<evidence type="ECO:0000313" key="2">
    <source>
        <dbReference type="Proteomes" id="UP001338137"/>
    </source>
</evidence>
<proteinExistence type="predicted"/>
<reference evidence="1 2" key="1">
    <citation type="submission" date="2023-03" db="EMBL/GenBank/DDBJ databases">
        <title>Bacillus Genome Sequencing.</title>
        <authorList>
            <person name="Dunlap C."/>
        </authorList>
    </citation>
    <scope>NUCLEOTIDE SEQUENCE [LARGE SCALE GENOMIC DNA]</scope>
    <source>
        <strain evidence="1 2">BD-533</strain>
    </source>
</reference>
<accession>A0ABU6GE80</accession>